<evidence type="ECO:0000313" key="3">
    <source>
        <dbReference type="Proteomes" id="UP000027195"/>
    </source>
</evidence>
<keyword evidence="3" id="KW-1185">Reference proteome</keyword>
<dbReference type="AlphaFoldDB" id="A0A067MCF3"/>
<dbReference type="Pfam" id="PF13472">
    <property type="entry name" value="Lipase_GDSL_2"/>
    <property type="match status" value="1"/>
</dbReference>
<reference evidence="3" key="1">
    <citation type="journal article" date="2014" name="Proc. Natl. Acad. Sci. U.S.A.">
        <title>Extensive sampling of basidiomycete genomes demonstrates inadequacy of the white-rot/brown-rot paradigm for wood decay fungi.</title>
        <authorList>
            <person name="Riley R."/>
            <person name="Salamov A.A."/>
            <person name="Brown D.W."/>
            <person name="Nagy L.G."/>
            <person name="Floudas D."/>
            <person name="Held B.W."/>
            <person name="Levasseur A."/>
            <person name="Lombard V."/>
            <person name="Morin E."/>
            <person name="Otillar R."/>
            <person name="Lindquist E.A."/>
            <person name="Sun H."/>
            <person name="LaButti K.M."/>
            <person name="Schmutz J."/>
            <person name="Jabbour D."/>
            <person name="Luo H."/>
            <person name="Baker S.E."/>
            <person name="Pisabarro A.G."/>
            <person name="Walton J.D."/>
            <person name="Blanchette R.A."/>
            <person name="Henrissat B."/>
            <person name="Martin F."/>
            <person name="Cullen D."/>
            <person name="Hibbett D.S."/>
            <person name="Grigoriev I.V."/>
        </authorList>
    </citation>
    <scope>NUCLEOTIDE SEQUENCE [LARGE SCALE GENOMIC DNA]</scope>
    <source>
        <strain evidence="3">FD-172 SS1</strain>
    </source>
</reference>
<dbReference type="HOGENOM" id="CLU_051989_0_2_1"/>
<dbReference type="InterPro" id="IPR013830">
    <property type="entry name" value="SGNH_hydro"/>
</dbReference>
<dbReference type="CDD" id="cd01838">
    <property type="entry name" value="Isoamyl_acetate_hydrolase_like"/>
    <property type="match status" value="1"/>
</dbReference>
<dbReference type="Gene3D" id="3.40.50.1110">
    <property type="entry name" value="SGNH hydrolase"/>
    <property type="match status" value="1"/>
</dbReference>
<evidence type="ECO:0000313" key="2">
    <source>
        <dbReference type="EMBL" id="KDQ12350.1"/>
    </source>
</evidence>
<dbReference type="SUPFAM" id="SSF52266">
    <property type="entry name" value="SGNH hydrolase"/>
    <property type="match status" value="1"/>
</dbReference>
<protein>
    <recommendedName>
        <fullName evidence="1">SGNH hydrolase-type esterase domain-containing protein</fullName>
    </recommendedName>
</protein>
<dbReference type="OrthoDB" id="671439at2759"/>
<feature type="domain" description="SGNH hydrolase-type esterase" evidence="1">
    <location>
        <begin position="11"/>
        <end position="206"/>
    </location>
</feature>
<evidence type="ECO:0000259" key="1">
    <source>
        <dbReference type="Pfam" id="PF13472"/>
    </source>
</evidence>
<proteinExistence type="predicted"/>
<dbReference type="Proteomes" id="UP000027195">
    <property type="component" value="Unassembled WGS sequence"/>
</dbReference>
<dbReference type="PANTHER" id="PTHR14209">
    <property type="entry name" value="ISOAMYL ACETATE-HYDROLYZING ESTERASE 1"/>
    <property type="match status" value="1"/>
</dbReference>
<accession>A0A067MCF3</accession>
<dbReference type="EMBL" id="KL198051">
    <property type="protein sequence ID" value="KDQ12350.1"/>
    <property type="molecule type" value="Genomic_DNA"/>
</dbReference>
<name>A0A067MCF3_BOTB1</name>
<dbReference type="InParanoid" id="A0A067MCF3"/>
<dbReference type="InterPro" id="IPR045136">
    <property type="entry name" value="Iah1-like"/>
</dbReference>
<organism evidence="2 3">
    <name type="scientific">Botryobasidium botryosum (strain FD-172 SS1)</name>
    <dbReference type="NCBI Taxonomy" id="930990"/>
    <lineage>
        <taxon>Eukaryota</taxon>
        <taxon>Fungi</taxon>
        <taxon>Dikarya</taxon>
        <taxon>Basidiomycota</taxon>
        <taxon>Agaricomycotina</taxon>
        <taxon>Agaricomycetes</taxon>
        <taxon>Cantharellales</taxon>
        <taxon>Botryobasidiaceae</taxon>
        <taxon>Botryobasidium</taxon>
    </lineage>
</organism>
<dbReference type="InterPro" id="IPR036514">
    <property type="entry name" value="SGNH_hydro_sf"/>
</dbReference>
<dbReference type="STRING" id="930990.A0A067MCF3"/>
<dbReference type="FunCoup" id="A0A067MCF3">
    <property type="interactions" value="109"/>
</dbReference>
<sequence>MAANALDTIMLLGDSITQYGWEQGGFIQRLAHLYARKLDVINRGLSGYNTEWAIPVFEQCFAKKEAQPYVPKVKLLTIWFGANDACLPNRDQYVSIPRFIENLHTMISMVREPSSDWYSPTTRIILLTPPPVNVAVRAALIAPREMDRTADQTKAYADAVIKAGEEARVPVVDLWTKLWEKAGETEEGLKKYLKDGLHLNAEGYEIVFDQLIEAISKHFPELHYDRLPQVFTHWDTISLENPRASLKSQRVDV</sequence>
<gene>
    <name evidence="2" type="ORF">BOTBODRAFT_34645</name>
</gene>
<dbReference type="PANTHER" id="PTHR14209:SF19">
    <property type="entry name" value="ISOAMYL ACETATE-HYDROLYZING ESTERASE 1 HOMOLOG"/>
    <property type="match status" value="1"/>
</dbReference>